<reference evidence="2" key="1">
    <citation type="submission" date="2025-08" db="UniProtKB">
        <authorList>
            <consortium name="RefSeq"/>
        </authorList>
    </citation>
    <scope>IDENTIFICATION</scope>
    <source>
        <strain evidence="2">USDA-PBARC FA_bdor</strain>
        <tissue evidence="2">Whole organism</tissue>
    </source>
</reference>
<dbReference type="AlphaFoldDB" id="A0A9R1TTF2"/>
<dbReference type="GeneID" id="105274220"/>
<dbReference type="RefSeq" id="XP_011315445.1">
    <property type="nucleotide sequence ID" value="XM_011317143.1"/>
</dbReference>
<keyword evidence="1" id="KW-1185">Reference proteome</keyword>
<dbReference type="OrthoDB" id="8181742at2759"/>
<accession>A0A9R1TTF2</accession>
<sequence length="143" mass="16620">MQAASIAFEEKFLGSIGPTRDGLPNGVSKVLEYNTPFLPSSLRISNYDYAKAKEVDNFYKIVQLHREQYKIMENTSHPLSYFKTYDTDNPTKSYFIKYPVTHVKYKNPLVLPRTYGRTIKLPSLPQRRNSGIHNRFPCTAYKF</sequence>
<organism evidence="1 2">
    <name type="scientific">Fopius arisanus</name>
    <dbReference type="NCBI Taxonomy" id="64838"/>
    <lineage>
        <taxon>Eukaryota</taxon>
        <taxon>Metazoa</taxon>
        <taxon>Ecdysozoa</taxon>
        <taxon>Arthropoda</taxon>
        <taxon>Hexapoda</taxon>
        <taxon>Insecta</taxon>
        <taxon>Pterygota</taxon>
        <taxon>Neoptera</taxon>
        <taxon>Endopterygota</taxon>
        <taxon>Hymenoptera</taxon>
        <taxon>Apocrita</taxon>
        <taxon>Ichneumonoidea</taxon>
        <taxon>Braconidae</taxon>
        <taxon>Opiinae</taxon>
        <taxon>Fopius</taxon>
    </lineage>
</organism>
<dbReference type="KEGG" id="fas:105274220"/>
<dbReference type="Proteomes" id="UP000694866">
    <property type="component" value="Unplaced"/>
</dbReference>
<name>A0A9R1TTF2_9HYME</name>
<gene>
    <name evidence="2" type="primary">LOC105274220</name>
</gene>
<protein>
    <submittedName>
        <fullName evidence="2">Uncharacterized protein</fullName>
    </submittedName>
</protein>
<evidence type="ECO:0000313" key="2">
    <source>
        <dbReference type="RefSeq" id="XP_011315445.1"/>
    </source>
</evidence>
<evidence type="ECO:0000313" key="1">
    <source>
        <dbReference type="Proteomes" id="UP000694866"/>
    </source>
</evidence>
<proteinExistence type="predicted"/>